<organism evidence="2 3">
    <name type="scientific">Caenorhabditis angaria</name>
    <dbReference type="NCBI Taxonomy" id="860376"/>
    <lineage>
        <taxon>Eukaryota</taxon>
        <taxon>Metazoa</taxon>
        <taxon>Ecdysozoa</taxon>
        <taxon>Nematoda</taxon>
        <taxon>Chromadorea</taxon>
        <taxon>Rhabditida</taxon>
        <taxon>Rhabditina</taxon>
        <taxon>Rhabditomorpha</taxon>
        <taxon>Rhabditoidea</taxon>
        <taxon>Rhabditidae</taxon>
        <taxon>Peloderinae</taxon>
        <taxon>Caenorhabditis</taxon>
    </lineage>
</organism>
<feature type="transmembrane region" description="Helical" evidence="1">
    <location>
        <begin position="114"/>
        <end position="133"/>
    </location>
</feature>
<evidence type="ECO:0000313" key="2">
    <source>
        <dbReference type="EMBL" id="CAI5444965.1"/>
    </source>
</evidence>
<reference evidence="2" key="1">
    <citation type="submission" date="2022-11" db="EMBL/GenBank/DDBJ databases">
        <authorList>
            <person name="Kikuchi T."/>
        </authorList>
    </citation>
    <scope>NUCLEOTIDE SEQUENCE</scope>
    <source>
        <strain evidence="2">PS1010</strain>
    </source>
</reference>
<keyword evidence="1" id="KW-0812">Transmembrane</keyword>
<evidence type="ECO:0008006" key="4">
    <source>
        <dbReference type="Google" id="ProtNLM"/>
    </source>
</evidence>
<protein>
    <recommendedName>
        <fullName evidence="4">Transmembrane protein</fullName>
    </recommendedName>
</protein>
<proteinExistence type="predicted"/>
<dbReference type="EMBL" id="CANHGI010000003">
    <property type="protein sequence ID" value="CAI5444965.1"/>
    <property type="molecule type" value="Genomic_DNA"/>
</dbReference>
<keyword evidence="3" id="KW-1185">Reference proteome</keyword>
<dbReference type="AlphaFoldDB" id="A0A9P1IH60"/>
<feature type="transmembrane region" description="Helical" evidence="1">
    <location>
        <begin position="37"/>
        <end position="54"/>
    </location>
</feature>
<sequence length="156" mass="18162">MSSKNMNEESLEYIKNNLSFGDDELPADIYAKIFKSFMMFIFSIQCLFMVNCISEDPTNWIFWAFGLSNVVTLVGFHHDVWQILFAFIFVEIATLMASIQKLNEDPELFLLEFANGWLILSIFLMCVSTWNTYKIVERKEIKNGKIKAKKSTVFPQ</sequence>
<dbReference type="Proteomes" id="UP001152747">
    <property type="component" value="Unassembled WGS sequence"/>
</dbReference>
<gene>
    <name evidence="2" type="ORF">CAMP_LOCUS7602</name>
</gene>
<keyword evidence="1" id="KW-1133">Transmembrane helix</keyword>
<evidence type="ECO:0000256" key="1">
    <source>
        <dbReference type="SAM" id="Phobius"/>
    </source>
</evidence>
<evidence type="ECO:0000313" key="3">
    <source>
        <dbReference type="Proteomes" id="UP001152747"/>
    </source>
</evidence>
<feature type="transmembrane region" description="Helical" evidence="1">
    <location>
        <begin position="83"/>
        <end position="102"/>
    </location>
</feature>
<feature type="transmembrane region" description="Helical" evidence="1">
    <location>
        <begin position="60"/>
        <end position="76"/>
    </location>
</feature>
<accession>A0A9P1IH60</accession>
<comment type="caution">
    <text evidence="2">The sequence shown here is derived from an EMBL/GenBank/DDBJ whole genome shotgun (WGS) entry which is preliminary data.</text>
</comment>
<keyword evidence="1" id="KW-0472">Membrane</keyword>
<name>A0A9P1IH60_9PELO</name>